<evidence type="ECO:0000313" key="1">
    <source>
        <dbReference type="EMBL" id="RTI48967.1"/>
    </source>
</evidence>
<name>A0AAX1Z5M4_CAMJU</name>
<reference evidence="1" key="2">
    <citation type="journal article" date="2019" name="Appl. Environ. Microbiol.">
        <title>Population genetics and characterization of Campylobacter jejuni isolates in western jackdaws and game birds in Finland.</title>
        <authorList>
            <person name="Kovanen S."/>
            <person name="Rossi M."/>
            <person name="Pohja-Mykra M."/>
            <person name="Nieminen T."/>
            <person name="Raunio-Saarnisto M."/>
            <person name="Sauvala M."/>
            <person name="Fredriksson-Ahomaa M."/>
            <person name="Hanninen M.L."/>
            <person name="Kivisto R."/>
        </authorList>
    </citation>
    <scope>NUCLEOTIDE SEQUENCE</scope>
    <source>
        <strain evidence="1">SO-26</strain>
    </source>
</reference>
<reference evidence="1" key="1">
    <citation type="submission" date="2018-01" db="EMBL/GenBank/DDBJ databases">
        <authorList>
            <person name="Kovanen S."/>
            <person name="Nieminen T."/>
            <person name="Pohja-Mykra M."/>
            <person name="Raunio-Saarnisto M."/>
            <person name="Sauvala M."/>
            <person name="Fredriksson-Ahomaa M."/>
            <person name="Hanninen M.-L."/>
            <person name="Kivisto R."/>
        </authorList>
    </citation>
    <scope>NUCLEOTIDE SEQUENCE</scope>
    <source>
        <strain evidence="1">SO-26</strain>
    </source>
</reference>
<dbReference type="EMBL" id="PQZD01000002">
    <property type="protein sequence ID" value="RTI48967.1"/>
    <property type="molecule type" value="Genomic_DNA"/>
</dbReference>
<accession>A0AAX1Z5M4</accession>
<dbReference type="AlphaFoldDB" id="A0AAX1Z5M4"/>
<comment type="caution">
    <text evidence="1">The sequence shown here is derived from an EMBL/GenBank/DDBJ whole genome shotgun (WGS) entry which is preliminary data.</text>
</comment>
<sequence length="218" mass="25941">MFYTFFVILKQGEKMLKQIAFGSIALTATGYGIKKLYEKLSKPEIKFDTHTIVPSCKDVINTEEYKLKRELEVEQKKNQIQEFLCECMECYSGFSKYFNSKELLEFEQNFTSKNNHKTEFLLSSYKDQMIKVIDHAKKFECLSAFLETQSEKNDLAVVKMISESMERKTQRFYLQTKFQPFPQYIFPSVRSSPMWNKRWNNAWNFKSYSRLCCYSVDV</sequence>
<gene>
    <name evidence="1" type="ORF">C3I27_02435</name>
</gene>
<protein>
    <recommendedName>
        <fullName evidence="3">Periplasmic protein</fullName>
    </recommendedName>
</protein>
<proteinExistence type="predicted"/>
<dbReference type="Proteomes" id="UP000287197">
    <property type="component" value="Unassembled WGS sequence"/>
</dbReference>
<dbReference type="RefSeq" id="WP_126212565.1">
    <property type="nucleotide sequence ID" value="NZ_JAJFWG010000002.1"/>
</dbReference>
<organism evidence="1 2">
    <name type="scientific">Campylobacter jejuni</name>
    <dbReference type="NCBI Taxonomy" id="197"/>
    <lineage>
        <taxon>Bacteria</taxon>
        <taxon>Pseudomonadati</taxon>
        <taxon>Campylobacterota</taxon>
        <taxon>Epsilonproteobacteria</taxon>
        <taxon>Campylobacterales</taxon>
        <taxon>Campylobacteraceae</taxon>
        <taxon>Campylobacter</taxon>
    </lineage>
</organism>
<evidence type="ECO:0000313" key="2">
    <source>
        <dbReference type="Proteomes" id="UP000287197"/>
    </source>
</evidence>
<evidence type="ECO:0008006" key="3">
    <source>
        <dbReference type="Google" id="ProtNLM"/>
    </source>
</evidence>